<feature type="region of interest" description="Disordered" evidence="7">
    <location>
        <begin position="824"/>
        <end position="861"/>
    </location>
</feature>
<keyword evidence="3" id="KW-0067">ATP-binding</keyword>
<evidence type="ECO:0000256" key="4">
    <source>
        <dbReference type="ARBA" id="ARBA00023054"/>
    </source>
</evidence>
<keyword evidence="5" id="KW-0505">Motor protein</keyword>
<keyword evidence="2" id="KW-0547">Nucleotide-binding</keyword>
<evidence type="ECO:0000256" key="3">
    <source>
        <dbReference type="ARBA" id="ARBA00022840"/>
    </source>
</evidence>
<evidence type="ECO:0000313" key="9">
    <source>
        <dbReference type="Proteomes" id="UP000054383"/>
    </source>
</evidence>
<feature type="region of interest" description="Disordered" evidence="7">
    <location>
        <begin position="886"/>
        <end position="958"/>
    </location>
</feature>
<dbReference type="EMBL" id="CVMT01000001">
    <property type="protein sequence ID" value="CRG82883.1"/>
    <property type="molecule type" value="Genomic_DNA"/>
</dbReference>
<dbReference type="AlphaFoldDB" id="A0A0U1LIQ1"/>
<dbReference type="GO" id="GO:0005524">
    <property type="term" value="F:ATP binding"/>
    <property type="evidence" value="ECO:0007669"/>
    <property type="project" value="UniProtKB-KW"/>
</dbReference>
<dbReference type="STRING" id="28573.A0A0U1LIQ1"/>
<dbReference type="PANTHER" id="PTHR37739:SF8">
    <property type="entry name" value="KINESIN-LIKE PROTEIN KIN-12D"/>
    <property type="match status" value="1"/>
</dbReference>
<organism evidence="8 9">
    <name type="scientific">Talaromyces islandicus</name>
    <name type="common">Penicillium islandicum</name>
    <dbReference type="NCBI Taxonomy" id="28573"/>
    <lineage>
        <taxon>Eukaryota</taxon>
        <taxon>Fungi</taxon>
        <taxon>Dikarya</taxon>
        <taxon>Ascomycota</taxon>
        <taxon>Pezizomycotina</taxon>
        <taxon>Eurotiomycetes</taxon>
        <taxon>Eurotiomycetidae</taxon>
        <taxon>Eurotiales</taxon>
        <taxon>Trichocomaceae</taxon>
        <taxon>Talaromyces</taxon>
        <taxon>Talaromyces sect. Islandici</taxon>
    </lineage>
</organism>
<evidence type="ECO:0000256" key="2">
    <source>
        <dbReference type="ARBA" id="ARBA00022741"/>
    </source>
</evidence>
<dbReference type="OMA" id="QHIGRLM"/>
<dbReference type="PANTHER" id="PTHR37739">
    <property type="entry name" value="KINESIN-LIKE PROTEIN KIN-12D"/>
    <property type="match status" value="1"/>
</dbReference>
<keyword evidence="9" id="KW-1185">Reference proteome</keyword>
<gene>
    <name evidence="8" type="ORF">PISL3812_00229</name>
</gene>
<dbReference type="Proteomes" id="UP000054383">
    <property type="component" value="Unassembled WGS sequence"/>
</dbReference>
<evidence type="ECO:0000256" key="1">
    <source>
        <dbReference type="ARBA" id="ARBA00022701"/>
    </source>
</evidence>
<feature type="coiled-coil region" evidence="6">
    <location>
        <begin position="500"/>
        <end position="576"/>
    </location>
</feature>
<evidence type="ECO:0000256" key="6">
    <source>
        <dbReference type="SAM" id="Coils"/>
    </source>
</evidence>
<dbReference type="InterPro" id="IPR044986">
    <property type="entry name" value="KIF15/KIN-12"/>
</dbReference>
<reference evidence="8 9" key="1">
    <citation type="submission" date="2015-04" db="EMBL/GenBank/DDBJ databases">
        <authorList>
            <person name="Syromyatnikov M.Y."/>
            <person name="Popov V.N."/>
        </authorList>
    </citation>
    <scope>NUCLEOTIDE SEQUENCE [LARGE SCALE GENOMIC DNA]</scope>
    <source>
        <strain evidence="8">WF-38-12</strain>
    </source>
</reference>
<proteinExistence type="predicted"/>
<evidence type="ECO:0000313" key="8">
    <source>
        <dbReference type="EMBL" id="CRG82883.1"/>
    </source>
</evidence>
<protein>
    <submittedName>
        <fullName evidence="8">Intracellular protein transport protein USO1</fullName>
    </submittedName>
</protein>
<evidence type="ECO:0000256" key="7">
    <source>
        <dbReference type="SAM" id="MobiDB-lite"/>
    </source>
</evidence>
<feature type="compositionally biased region" description="Polar residues" evidence="7">
    <location>
        <begin position="935"/>
        <end position="946"/>
    </location>
</feature>
<keyword evidence="1" id="KW-0493">Microtubule</keyword>
<evidence type="ECO:0000256" key="5">
    <source>
        <dbReference type="ARBA" id="ARBA00023175"/>
    </source>
</evidence>
<dbReference type="GO" id="GO:0005874">
    <property type="term" value="C:microtubule"/>
    <property type="evidence" value="ECO:0007669"/>
    <property type="project" value="UniProtKB-KW"/>
</dbReference>
<feature type="region of interest" description="Disordered" evidence="7">
    <location>
        <begin position="712"/>
        <end position="754"/>
    </location>
</feature>
<feature type="compositionally biased region" description="Basic and acidic residues" evidence="7">
    <location>
        <begin position="901"/>
        <end position="934"/>
    </location>
</feature>
<name>A0A0U1LIQ1_TALIS</name>
<sequence>MQESIYGVIREVERIVTAPYAPSLNKLELIVEDVSQAVLHQWADCKPCQVSLLAAVILEQLPYSLKLLSRFGYVREFRNALLEREPMLLDQLLKHAIEGGEAEAEAEATMLSSSIPDDTSVPARIPLFLSKLLQKMVQEPCARTIRPLYEVVEGFIGNFNILKILPNDLMATFQLEATNILRSLNDPIASLLCLATFARIRRLWQPTENEAYMPTWLENIFQILGPKRAAKTLDLVFISAIMACSSSCSGYSPQERVFLVKLAVEICENFEEEIKRSWLGTNSPKVVKLCDKLRRADIDRDLQMMATFNTSEISNLLSYTVTGLQQSKDIAIPDIATTRVNLLALSAIKKSDAHLSAVRSYLERLPTADEETLKAYVQTFCSGQDGSICETFAVARHEAVPSKSYDFILPFLDRMKDQGKKPNGCPFAQATGPERLSGLCHKSTQRAVTVQTEGSSHEWRSKLATSLLENAQTSHQSIIQQMEAICRDFESRCASIEKPLAAVARERDELRRQLEEAREVNMELESQTLQSSEMISSLTSEKAQLAENNRDYSLQVEHLTEKVDVLQSELDSAREKSQEGLEMERTKARTRELDLMATVTERDDLLEEQQIEMDGMRQENTHLKERVDAISERNEEVSQERDALHAEVSKLQKEATQDRESLQNEISRLHQLMDIRESTNAEKDNRIMALTDINKDLSRELQSLKERIDQEKANAEALRSAAEEERQRHQSAVTEMERKHSAQTAQSLHEGQNKIDRYRNEITAIQNRAESKISKAEKELRTKDKRVQYLEKKVESLRIERSAKAREFSEAQEHITRLMNVMGFAKDQKSDNQKPATSIRGKEPRRSSRLADLQTQSFLPSEGETTMHTQFSVMQHPPTAANSFVQDSARRHSRHLTNADPLDHNRSFSPNKKESAIREREPLRQPLGDIDRNSPTKSQQGSQTLPSFDDEQNIQKTQSQAIFNVAEWGDVDLEFDDDDVFTSTGAR</sequence>
<dbReference type="OrthoDB" id="5332870at2759"/>
<keyword evidence="4 6" id="KW-0175">Coiled coil</keyword>
<accession>A0A0U1LIQ1</accession>